<feature type="non-terminal residue" evidence="3">
    <location>
        <position position="1"/>
    </location>
</feature>
<organism evidence="3 4">
    <name type="scientific">Pelagomonas calceolata</name>
    <dbReference type="NCBI Taxonomy" id="35677"/>
    <lineage>
        <taxon>Eukaryota</taxon>
        <taxon>Sar</taxon>
        <taxon>Stramenopiles</taxon>
        <taxon>Ochrophyta</taxon>
        <taxon>Pelagophyceae</taxon>
        <taxon>Pelagomonadales</taxon>
        <taxon>Pelagomonadaceae</taxon>
        <taxon>Pelagomonas</taxon>
    </lineage>
</organism>
<feature type="region of interest" description="Disordered" evidence="1">
    <location>
        <begin position="81"/>
        <end position="138"/>
    </location>
</feature>
<keyword evidence="2" id="KW-0472">Membrane</keyword>
<dbReference type="AlphaFoldDB" id="A0A8J2WZQ7"/>
<evidence type="ECO:0000256" key="1">
    <source>
        <dbReference type="SAM" id="MobiDB-lite"/>
    </source>
</evidence>
<feature type="compositionally biased region" description="Low complexity" evidence="1">
    <location>
        <begin position="124"/>
        <end position="137"/>
    </location>
</feature>
<protein>
    <submittedName>
        <fullName evidence="3">Uncharacterized protein</fullName>
    </submittedName>
</protein>
<feature type="transmembrane region" description="Helical" evidence="2">
    <location>
        <begin position="168"/>
        <end position="186"/>
    </location>
</feature>
<evidence type="ECO:0000313" key="4">
    <source>
        <dbReference type="Proteomes" id="UP000789595"/>
    </source>
</evidence>
<dbReference type="Proteomes" id="UP000789595">
    <property type="component" value="Unassembled WGS sequence"/>
</dbReference>
<sequence>HLYARAWRRRLRVLQPPRDCSSALPPSSHLEGTAFAAGIVLYAYGAGAECAGCTKKLFEPTCDGFSKKTDRWGNWYERHVPVPQSTRAPTTSPAPTASWAPTTPRGADTPAPTVEPTPEPTPRPSTGAPTTPTAAPTLISLRTGGTCPKKMCCAEQEEDCCLVDPPRVLGMCLAILAFFFLAVVVARPRWAMPKGLFGGKREQYCENHDVHVRAAEKGV</sequence>
<accession>A0A8J2WZQ7</accession>
<reference evidence="3" key="1">
    <citation type="submission" date="2021-11" db="EMBL/GenBank/DDBJ databases">
        <authorList>
            <consortium name="Genoscope - CEA"/>
            <person name="William W."/>
        </authorList>
    </citation>
    <scope>NUCLEOTIDE SEQUENCE</scope>
</reference>
<comment type="caution">
    <text evidence="3">The sequence shown here is derived from an EMBL/GenBank/DDBJ whole genome shotgun (WGS) entry which is preliminary data.</text>
</comment>
<keyword evidence="2" id="KW-1133">Transmembrane helix</keyword>
<proteinExistence type="predicted"/>
<evidence type="ECO:0000256" key="2">
    <source>
        <dbReference type="SAM" id="Phobius"/>
    </source>
</evidence>
<keyword evidence="4" id="KW-1185">Reference proteome</keyword>
<keyword evidence="2" id="KW-0812">Transmembrane</keyword>
<feature type="compositionally biased region" description="Pro residues" evidence="1">
    <location>
        <begin position="113"/>
        <end position="123"/>
    </location>
</feature>
<dbReference type="EMBL" id="CAKKNE010000004">
    <property type="protein sequence ID" value="CAH0374932.1"/>
    <property type="molecule type" value="Genomic_DNA"/>
</dbReference>
<evidence type="ECO:0000313" key="3">
    <source>
        <dbReference type="EMBL" id="CAH0374932.1"/>
    </source>
</evidence>
<feature type="compositionally biased region" description="Low complexity" evidence="1">
    <location>
        <begin position="83"/>
        <end position="112"/>
    </location>
</feature>
<name>A0A8J2WZQ7_9STRA</name>
<gene>
    <name evidence="3" type="ORF">PECAL_4P22450</name>
</gene>